<gene>
    <name evidence="13" type="ORF">PoB_007065800</name>
</gene>
<keyword evidence="3 9" id="KW-0812">Transmembrane</keyword>
<accession>A0AAV4DJC0</accession>
<dbReference type="GO" id="GO:0004930">
    <property type="term" value="F:G protein-coupled receptor activity"/>
    <property type="evidence" value="ECO:0007669"/>
    <property type="project" value="UniProtKB-KW"/>
</dbReference>
<evidence type="ECO:0000259" key="12">
    <source>
        <dbReference type="PROSITE" id="PS50262"/>
    </source>
</evidence>
<evidence type="ECO:0000256" key="6">
    <source>
        <dbReference type="ARBA" id="ARBA00023136"/>
    </source>
</evidence>
<feature type="compositionally biased region" description="Basic and acidic residues" evidence="10">
    <location>
        <begin position="552"/>
        <end position="561"/>
    </location>
</feature>
<evidence type="ECO:0000256" key="3">
    <source>
        <dbReference type="ARBA" id="ARBA00022692"/>
    </source>
</evidence>
<name>A0AAV4DJC0_9GAST</name>
<dbReference type="PRINTS" id="PR00237">
    <property type="entry name" value="GPCRRHODOPSN"/>
</dbReference>
<dbReference type="PANTHER" id="PTHR24248:SF204">
    <property type="entry name" value="HISTAMINE H1 RECEPTOR"/>
    <property type="match status" value="1"/>
</dbReference>
<sequence>MSAAYIFTERWMMGVAVCQIWIGVDYTASTASILNLFILSLDRYWSVRQPLKYLHKRTKRRALSMIAVVWVISSLWIIPIASWHYFAHGGVRTVPENECDTEYAKNSLFKVITAFFNFYLPLTVMFILYFRIFIAIRKRSKFELGHRYPGGTVISFKSSNNVATMQSLDDSDSIGLQDDDEGRPSHNIYFNHQAKELGRSRCRQNGTRNTVPNGCRQMRMMTASGSGGRGGRGRGGMNFVGMRGGRGGGGASKKRDLASSSGSGFKVEYIYDENVMDPQTEKIERYFYEDSYPLSRLNRTRWTCSNINNDTKTVCANSSSRPISMPASSSSALPCNQRSVRFHSNVRAVHEPKISQRSNLSPLPYRSESTNAESTSEYHQQQHKPRQQQQQQQQQPPHDHFVTVGGKTTAVAKRTLFRRQKHLDENHSSKGAKSNDKPRLRLKLEAFRKHKPAETSFSPNLTVNVSSSLSSSSASTFGDSVEGKWGVETVGGHGGTAEGGCAGCGTGSTNNCRVGGGCCVLIDDQIRLETPNIASFANHKALVSSPSQPDTDGLRVHRGKDLSTSGNLGARGTVNSLNISGQNSSGMPPKDRGVSNGCCSCRCAKNDNDDDDEDDDEDELSSFSLNTRSDSKNRRSAGSSVGGAAGGMATSSGSLSGGVSGLKERLKTMRQSSSLNKEIKAARQLGVIMGAFTLCFLPYFILYMVVAFCDDCVSPGHVTTATWVGYLNSTLNPFLYPLCNANFRSKFRSMLSCCGNGRGVSGRSGGRFGIRHRNHEFARTTVYHSRYD</sequence>
<evidence type="ECO:0000256" key="9">
    <source>
        <dbReference type="RuleBase" id="RU000688"/>
    </source>
</evidence>
<feature type="region of interest" description="Disordered" evidence="10">
    <location>
        <begin position="316"/>
        <end position="403"/>
    </location>
</feature>
<dbReference type="Gene3D" id="1.20.1070.10">
    <property type="entry name" value="Rhodopsin 7-helix transmembrane proteins"/>
    <property type="match status" value="2"/>
</dbReference>
<proteinExistence type="inferred from homology"/>
<feature type="transmembrane region" description="Helical" evidence="11">
    <location>
        <begin position="107"/>
        <end position="130"/>
    </location>
</feature>
<evidence type="ECO:0000256" key="10">
    <source>
        <dbReference type="SAM" id="MobiDB-lite"/>
    </source>
</evidence>
<feature type="transmembrane region" description="Helical" evidence="11">
    <location>
        <begin position="62"/>
        <end position="87"/>
    </location>
</feature>
<keyword evidence="6 11" id="KW-0472">Membrane</keyword>
<keyword evidence="5 9" id="KW-0297">G-protein coupled receptor</keyword>
<evidence type="ECO:0000256" key="7">
    <source>
        <dbReference type="ARBA" id="ARBA00023170"/>
    </source>
</evidence>
<evidence type="ECO:0000256" key="11">
    <source>
        <dbReference type="SAM" id="Phobius"/>
    </source>
</evidence>
<dbReference type="PANTHER" id="PTHR24248">
    <property type="entry name" value="ADRENERGIC RECEPTOR-RELATED G-PROTEIN COUPLED RECEPTOR"/>
    <property type="match status" value="1"/>
</dbReference>
<dbReference type="GO" id="GO:0043410">
    <property type="term" value="P:positive regulation of MAPK cascade"/>
    <property type="evidence" value="ECO:0007669"/>
    <property type="project" value="TreeGrafter"/>
</dbReference>
<evidence type="ECO:0000313" key="14">
    <source>
        <dbReference type="Proteomes" id="UP000735302"/>
    </source>
</evidence>
<dbReference type="AlphaFoldDB" id="A0AAV4DJC0"/>
<feature type="compositionally biased region" description="Acidic residues" evidence="10">
    <location>
        <begin position="608"/>
        <end position="620"/>
    </location>
</feature>
<feature type="compositionally biased region" description="Polar residues" evidence="10">
    <location>
        <begin position="355"/>
        <end position="378"/>
    </location>
</feature>
<feature type="compositionally biased region" description="Basic and acidic residues" evidence="10">
    <location>
        <begin position="422"/>
        <end position="439"/>
    </location>
</feature>
<comment type="similarity">
    <text evidence="9">Belongs to the G-protein coupled receptor 1 family.</text>
</comment>
<feature type="region of interest" description="Disordered" evidence="10">
    <location>
        <begin position="608"/>
        <end position="660"/>
    </location>
</feature>
<feature type="compositionally biased region" description="Low complexity" evidence="10">
    <location>
        <begin position="318"/>
        <end position="332"/>
    </location>
</feature>
<dbReference type="GO" id="GO:0005886">
    <property type="term" value="C:plasma membrane"/>
    <property type="evidence" value="ECO:0007669"/>
    <property type="project" value="UniProtKB-SubCell"/>
</dbReference>
<feature type="compositionally biased region" description="Polar residues" evidence="10">
    <location>
        <begin position="562"/>
        <end position="586"/>
    </location>
</feature>
<reference evidence="13 14" key="1">
    <citation type="journal article" date="2021" name="Elife">
        <title>Chloroplast acquisition without the gene transfer in kleptoplastic sea slugs, Plakobranchus ocellatus.</title>
        <authorList>
            <person name="Maeda T."/>
            <person name="Takahashi S."/>
            <person name="Yoshida T."/>
            <person name="Shimamura S."/>
            <person name="Takaki Y."/>
            <person name="Nagai Y."/>
            <person name="Toyoda A."/>
            <person name="Suzuki Y."/>
            <person name="Arimoto A."/>
            <person name="Ishii H."/>
            <person name="Satoh N."/>
            <person name="Nishiyama T."/>
            <person name="Hasebe M."/>
            <person name="Maruyama T."/>
            <person name="Minagawa J."/>
            <person name="Obokata J."/>
            <person name="Shigenobu S."/>
        </authorList>
    </citation>
    <scope>NUCLEOTIDE SEQUENCE [LARGE SCALE GENOMIC DNA]</scope>
</reference>
<dbReference type="InterPro" id="IPR000276">
    <property type="entry name" value="GPCR_Rhodpsn"/>
</dbReference>
<keyword evidence="8 9" id="KW-0807">Transducer</keyword>
<evidence type="ECO:0000256" key="2">
    <source>
        <dbReference type="ARBA" id="ARBA00022475"/>
    </source>
</evidence>
<evidence type="ECO:0000313" key="13">
    <source>
        <dbReference type="EMBL" id="GFO44153.1"/>
    </source>
</evidence>
<dbReference type="PROSITE" id="PS50262">
    <property type="entry name" value="G_PROTEIN_RECEP_F1_2"/>
    <property type="match status" value="1"/>
</dbReference>
<evidence type="ECO:0000256" key="4">
    <source>
        <dbReference type="ARBA" id="ARBA00022989"/>
    </source>
</evidence>
<dbReference type="InterPro" id="IPR017452">
    <property type="entry name" value="GPCR_Rhodpsn_7TM"/>
</dbReference>
<dbReference type="SUPFAM" id="SSF81321">
    <property type="entry name" value="Family A G protein-coupled receptor-like"/>
    <property type="match status" value="1"/>
</dbReference>
<keyword evidence="7 9" id="KW-0675">Receptor</keyword>
<comment type="caution">
    <text evidence="13">The sequence shown here is derived from an EMBL/GenBank/DDBJ whole genome shotgun (WGS) entry which is preliminary data.</text>
</comment>
<dbReference type="PROSITE" id="PS00237">
    <property type="entry name" value="G_PROTEIN_RECEP_F1_1"/>
    <property type="match status" value="1"/>
</dbReference>
<protein>
    <submittedName>
        <fullName evidence="13">Inosine-5'-monophosphate dehydrogenase</fullName>
    </submittedName>
</protein>
<keyword evidence="14" id="KW-1185">Reference proteome</keyword>
<dbReference type="EMBL" id="BLXT01007928">
    <property type="protein sequence ID" value="GFO44153.1"/>
    <property type="molecule type" value="Genomic_DNA"/>
</dbReference>
<keyword evidence="2" id="KW-1003">Cell membrane</keyword>
<comment type="subcellular location">
    <subcellularLocation>
        <location evidence="1">Cell membrane</location>
        <topology evidence="1">Multi-pass membrane protein</topology>
    </subcellularLocation>
</comment>
<feature type="region of interest" description="Disordered" evidence="10">
    <location>
        <begin position="542"/>
        <end position="595"/>
    </location>
</feature>
<dbReference type="GO" id="GO:0071880">
    <property type="term" value="P:adenylate cyclase-activating adrenergic receptor signaling pathway"/>
    <property type="evidence" value="ECO:0007669"/>
    <property type="project" value="TreeGrafter"/>
</dbReference>
<feature type="region of interest" description="Disordered" evidence="10">
    <location>
        <begin position="419"/>
        <end position="439"/>
    </location>
</feature>
<keyword evidence="4 11" id="KW-1133">Transmembrane helix</keyword>
<feature type="transmembrane region" description="Helical" evidence="11">
    <location>
        <begin position="685"/>
        <end position="706"/>
    </location>
</feature>
<dbReference type="Pfam" id="PF00001">
    <property type="entry name" value="7tm_1"/>
    <property type="match status" value="2"/>
</dbReference>
<feature type="compositionally biased region" description="Low complexity" evidence="10">
    <location>
        <begin position="387"/>
        <end position="396"/>
    </location>
</feature>
<evidence type="ECO:0000256" key="5">
    <source>
        <dbReference type="ARBA" id="ARBA00023040"/>
    </source>
</evidence>
<organism evidence="13 14">
    <name type="scientific">Plakobranchus ocellatus</name>
    <dbReference type="NCBI Taxonomy" id="259542"/>
    <lineage>
        <taxon>Eukaryota</taxon>
        <taxon>Metazoa</taxon>
        <taxon>Spiralia</taxon>
        <taxon>Lophotrochozoa</taxon>
        <taxon>Mollusca</taxon>
        <taxon>Gastropoda</taxon>
        <taxon>Heterobranchia</taxon>
        <taxon>Euthyneura</taxon>
        <taxon>Panpulmonata</taxon>
        <taxon>Sacoglossa</taxon>
        <taxon>Placobranchoidea</taxon>
        <taxon>Plakobranchidae</taxon>
        <taxon>Plakobranchus</taxon>
    </lineage>
</organism>
<evidence type="ECO:0000256" key="1">
    <source>
        <dbReference type="ARBA" id="ARBA00004651"/>
    </source>
</evidence>
<evidence type="ECO:0000256" key="8">
    <source>
        <dbReference type="ARBA" id="ARBA00023224"/>
    </source>
</evidence>
<feature type="domain" description="G-protein coupled receptors family 1 profile" evidence="12">
    <location>
        <begin position="1"/>
        <end position="736"/>
    </location>
</feature>
<dbReference type="Proteomes" id="UP000735302">
    <property type="component" value="Unassembled WGS sequence"/>
</dbReference>
<feature type="transmembrane region" description="Helical" evidence="11">
    <location>
        <begin position="20"/>
        <end position="41"/>
    </location>
</feature>